<protein>
    <submittedName>
        <fullName evidence="1">Uncharacterized protein</fullName>
    </submittedName>
</protein>
<organism evidence="1 2">
    <name type="scientific">Auriscalpium vulgare</name>
    <dbReference type="NCBI Taxonomy" id="40419"/>
    <lineage>
        <taxon>Eukaryota</taxon>
        <taxon>Fungi</taxon>
        <taxon>Dikarya</taxon>
        <taxon>Basidiomycota</taxon>
        <taxon>Agaricomycotina</taxon>
        <taxon>Agaricomycetes</taxon>
        <taxon>Russulales</taxon>
        <taxon>Auriscalpiaceae</taxon>
        <taxon>Auriscalpium</taxon>
    </lineage>
</organism>
<evidence type="ECO:0000313" key="1">
    <source>
        <dbReference type="EMBL" id="KAI0046285.1"/>
    </source>
</evidence>
<reference evidence="1" key="2">
    <citation type="journal article" date="2022" name="New Phytol.">
        <title>Evolutionary transition to the ectomycorrhizal habit in the genomes of a hyperdiverse lineage of mushroom-forming fungi.</title>
        <authorList>
            <person name="Looney B."/>
            <person name="Miyauchi S."/>
            <person name="Morin E."/>
            <person name="Drula E."/>
            <person name="Courty P.E."/>
            <person name="Kohler A."/>
            <person name="Kuo A."/>
            <person name="LaButti K."/>
            <person name="Pangilinan J."/>
            <person name="Lipzen A."/>
            <person name="Riley R."/>
            <person name="Andreopoulos W."/>
            <person name="He G."/>
            <person name="Johnson J."/>
            <person name="Nolan M."/>
            <person name="Tritt A."/>
            <person name="Barry K.W."/>
            <person name="Grigoriev I.V."/>
            <person name="Nagy L.G."/>
            <person name="Hibbett D."/>
            <person name="Henrissat B."/>
            <person name="Matheny P.B."/>
            <person name="Labbe J."/>
            <person name="Martin F.M."/>
        </authorList>
    </citation>
    <scope>NUCLEOTIDE SEQUENCE</scope>
    <source>
        <strain evidence="1">FP105234-sp</strain>
    </source>
</reference>
<proteinExistence type="predicted"/>
<dbReference type="Proteomes" id="UP000814033">
    <property type="component" value="Unassembled WGS sequence"/>
</dbReference>
<gene>
    <name evidence="1" type="ORF">FA95DRAFT_1401684</name>
</gene>
<keyword evidence="2" id="KW-1185">Reference proteome</keyword>
<reference evidence="1" key="1">
    <citation type="submission" date="2021-02" db="EMBL/GenBank/DDBJ databases">
        <authorList>
            <consortium name="DOE Joint Genome Institute"/>
            <person name="Ahrendt S."/>
            <person name="Looney B.P."/>
            <person name="Miyauchi S."/>
            <person name="Morin E."/>
            <person name="Drula E."/>
            <person name="Courty P.E."/>
            <person name="Chicoki N."/>
            <person name="Fauchery L."/>
            <person name="Kohler A."/>
            <person name="Kuo A."/>
            <person name="Labutti K."/>
            <person name="Pangilinan J."/>
            <person name="Lipzen A."/>
            <person name="Riley R."/>
            <person name="Andreopoulos W."/>
            <person name="He G."/>
            <person name="Johnson J."/>
            <person name="Barry K.W."/>
            <person name="Grigoriev I.V."/>
            <person name="Nagy L."/>
            <person name="Hibbett D."/>
            <person name="Henrissat B."/>
            <person name="Matheny P.B."/>
            <person name="Labbe J."/>
            <person name="Martin F."/>
        </authorList>
    </citation>
    <scope>NUCLEOTIDE SEQUENCE</scope>
    <source>
        <strain evidence="1">FP105234-sp</strain>
    </source>
</reference>
<accession>A0ACB8RQQ8</accession>
<dbReference type="EMBL" id="MU275929">
    <property type="protein sequence ID" value="KAI0046285.1"/>
    <property type="molecule type" value="Genomic_DNA"/>
</dbReference>
<evidence type="ECO:0000313" key="2">
    <source>
        <dbReference type="Proteomes" id="UP000814033"/>
    </source>
</evidence>
<comment type="caution">
    <text evidence="1">The sequence shown here is derived from an EMBL/GenBank/DDBJ whole genome shotgun (WGS) entry which is preliminary data.</text>
</comment>
<sequence length="395" mass="42238">MSLPLSGCPRLISLPHSVRLPSITINQASARNYQSTMADIAQNMQGADSLDESNAAPAQDAAHHNAQLPATRLPPEILSYIFSILSSIYQPPYAKKGGLGWLTATHICQRWRSIALEDPSLWASSIVVPFPLGARWTEVFLFRSQGTPLSITKPSDYSPSLRSPTRAELAFLTANLARTQALCLDADDVQLRALCSPAPLLHTLDITYLMAGIYRMRPGALIKLPPILPEGLLGGATGAPALRHLRVETQGPLPWTSPLLAGLKSLDLRHRSRPVVGAEVTDMFTALGGMPALEQLALQLQLCAHETAPQPVVALAALRELALQTTVASACHILARVALPATASVQCELSCFGGPCTQLPALFSAVTACIDVRATLVARIHSCRLPPRCHGPPAL</sequence>
<name>A0ACB8RQQ8_9AGAM</name>